<feature type="region of interest" description="Disordered" evidence="12">
    <location>
        <begin position="340"/>
        <end position="425"/>
    </location>
</feature>
<protein>
    <recommendedName>
        <fullName evidence="11">Presenilin</fullName>
        <ecNumber evidence="11">3.4.23.-</ecNumber>
    </recommendedName>
</protein>
<keyword evidence="3 11" id="KW-0378">Hydrolase</keyword>
<dbReference type="InterPro" id="IPR042524">
    <property type="entry name" value="Presenilin_C"/>
</dbReference>
<reference evidence="13" key="1">
    <citation type="submission" date="2009-08" db="EMBL/GenBank/DDBJ databases">
        <title>Annotation of Salpingoeca rosetta.</title>
        <authorList>
            <consortium name="The Broad Institute Genome Sequencing Platform"/>
            <person name="Russ C."/>
            <person name="Cuomo C."/>
            <person name="Burger G."/>
            <person name="Gray M.W."/>
            <person name="Holland P.W.H."/>
            <person name="King N."/>
            <person name="Lang F.B.F."/>
            <person name="Roger A.J."/>
            <person name="Ruiz-Trillo I."/>
            <person name="Young S.K."/>
            <person name="Zeng Q."/>
            <person name="Gargeya S."/>
            <person name="Alvarado L."/>
            <person name="Berlin A."/>
            <person name="Chapman S.B."/>
            <person name="Chen Z."/>
            <person name="Freedman E."/>
            <person name="Gellesch M."/>
            <person name="Goldberg J."/>
            <person name="Griggs A."/>
            <person name="Gujja S."/>
            <person name="Heilman E."/>
            <person name="Heiman D."/>
            <person name="Howarth C."/>
            <person name="Mehta T."/>
            <person name="Neiman D."/>
            <person name="Pearson M."/>
            <person name="Roberts A."/>
            <person name="Saif S."/>
            <person name="Shea T."/>
            <person name="Shenoy N."/>
            <person name="Sisk P."/>
            <person name="Stolte C."/>
            <person name="Sykes S."/>
            <person name="White J."/>
            <person name="Yandava C."/>
            <person name="Haas B."/>
            <person name="Nusbaum C."/>
            <person name="Birren B."/>
        </authorList>
    </citation>
    <scope>NUCLEOTIDE SEQUENCE [LARGE SCALE GENOMIC DNA]</scope>
    <source>
        <strain evidence="13">ATCC 50818</strain>
    </source>
</reference>
<dbReference type="GO" id="GO:0042500">
    <property type="term" value="F:aspartic endopeptidase activity, intramembrane cleaving"/>
    <property type="evidence" value="ECO:0007669"/>
    <property type="project" value="InterPro"/>
</dbReference>
<evidence type="ECO:0000256" key="12">
    <source>
        <dbReference type="SAM" id="MobiDB-lite"/>
    </source>
</evidence>
<dbReference type="Pfam" id="PF01080">
    <property type="entry name" value="Presenilin"/>
    <property type="match status" value="1"/>
</dbReference>
<dbReference type="GO" id="GO:0016485">
    <property type="term" value="P:protein processing"/>
    <property type="evidence" value="ECO:0007669"/>
    <property type="project" value="InterPro"/>
</dbReference>
<dbReference type="OMA" id="MYYQDID"/>
<feature type="transmembrane region" description="Helical" evidence="11">
    <location>
        <begin position="167"/>
        <end position="189"/>
    </location>
</feature>
<accession>F2TYS0</accession>
<dbReference type="GO" id="GO:0000139">
    <property type="term" value="C:Golgi membrane"/>
    <property type="evidence" value="ECO:0007669"/>
    <property type="project" value="UniProtKB-SubCell"/>
</dbReference>
<evidence type="ECO:0000256" key="11">
    <source>
        <dbReference type="RuleBase" id="RU361148"/>
    </source>
</evidence>
<evidence type="ECO:0000313" key="13">
    <source>
        <dbReference type="EMBL" id="EGD78744.1"/>
    </source>
</evidence>
<evidence type="ECO:0000256" key="10">
    <source>
        <dbReference type="ARBA" id="ARBA00066080"/>
    </source>
</evidence>
<dbReference type="GO" id="GO:0055074">
    <property type="term" value="P:calcium ion homeostasis"/>
    <property type="evidence" value="ECO:0007669"/>
    <property type="project" value="TreeGrafter"/>
</dbReference>
<dbReference type="GO" id="GO:0034205">
    <property type="term" value="P:amyloid-beta formation"/>
    <property type="evidence" value="ECO:0007669"/>
    <property type="project" value="TreeGrafter"/>
</dbReference>
<name>F2TYS0_SALR5</name>
<keyword evidence="11" id="KW-0645">Protease</keyword>
<feature type="region of interest" description="Disordered" evidence="12">
    <location>
        <begin position="1"/>
        <end position="89"/>
    </location>
</feature>
<dbReference type="InParanoid" id="F2TYS0"/>
<dbReference type="STRING" id="946362.F2TYS0"/>
<feature type="compositionally biased region" description="Low complexity" evidence="12">
    <location>
        <begin position="352"/>
        <end position="363"/>
    </location>
</feature>
<comment type="subunit">
    <text evidence="10">Homodimer. Component of the gamma-secretase complex, a complex composed of a presenilin homodimer, nicastrin, aph1 and pen2.</text>
</comment>
<proteinExistence type="inferred from homology"/>
<gene>
    <name evidence="13" type="ORF">PTSG_01723</name>
</gene>
<dbReference type="InterPro" id="IPR006639">
    <property type="entry name" value="Preselin/SPP"/>
</dbReference>
<keyword evidence="6 11" id="KW-1133">Transmembrane helix</keyword>
<evidence type="ECO:0000256" key="9">
    <source>
        <dbReference type="ARBA" id="ARBA00053367"/>
    </source>
</evidence>
<dbReference type="GO" id="GO:0007219">
    <property type="term" value="P:Notch signaling pathway"/>
    <property type="evidence" value="ECO:0007669"/>
    <property type="project" value="UniProtKB-KW"/>
</dbReference>
<keyword evidence="7 11" id="KW-0333">Golgi apparatus</keyword>
<evidence type="ECO:0000256" key="3">
    <source>
        <dbReference type="ARBA" id="ARBA00022801"/>
    </source>
</evidence>
<sequence>MGDSSRRFGSQDNLLSMGDDDRGVDPAPPAPRRRTSNSDATNGANGRSASNGRPRGVRANPREPLLHPQNGARGQPVNSQPRYTPEEVEELRRRRLAEIEQIEQELELKYGAESVLALIKPVSVCMIVVIATIRSVAYFSTNDTQFVYTPYESNNPNASNSEKFGGAILNALIIIGIVVGMTCVLLLLYKYRCYKAIHGWLLLSSLLLLFFFSYQFVDQVLRAYNSTLDWITMVVSIWNFGVVGLICIHWKGPLLLQQVYLVAVSALMALVLIKNLPDWTTWVVLAAIAIYDLVAVLSPCGPLKALVETAQERDEPLFPALIYSSTMAWIVNMADTGERTQTQSTSLTNGAQTQPQQQQQQQQRGGTATSSSSHGHHRRRSRQSSSSPNADDVELLADIGGSPAPNRARTAASRPPANQGDDEEHTGVKLGLGDFIFYSVLVGKAATADKWTTIAACYVGILIGLACTLLLLSIFRKALPALPISIAFGLVFYFATSEVLDPLINQLNDRQVFI</sequence>
<dbReference type="EC" id="3.4.23.-" evidence="11"/>
<dbReference type="AlphaFoldDB" id="F2TYS0"/>
<dbReference type="FunFam" id="1.10.472.100:FF:000003">
    <property type="entry name" value="Presenilin"/>
    <property type="match status" value="1"/>
</dbReference>
<feature type="transmembrane region" description="Helical" evidence="11">
    <location>
        <begin position="481"/>
        <end position="500"/>
    </location>
</feature>
<dbReference type="eggNOG" id="KOG2736">
    <property type="taxonomic scope" value="Eukaryota"/>
</dbReference>
<dbReference type="KEGG" id="sre:PTSG_01723"/>
<evidence type="ECO:0000313" key="14">
    <source>
        <dbReference type="Proteomes" id="UP000007799"/>
    </source>
</evidence>
<comment type="function">
    <text evidence="9">Probable catalytic subunit of the gamma-secretase complex, an endoprotease complex that catalyzes the intramembrane cleavage of integral membrane proteins such as Notch receptors. Requires the other members of the gamma-secretase complex to have a protease activity.</text>
</comment>
<dbReference type="Gene3D" id="1.10.472.100">
    <property type="entry name" value="Presenilin"/>
    <property type="match status" value="1"/>
</dbReference>
<keyword evidence="14" id="KW-1185">Reference proteome</keyword>
<evidence type="ECO:0000256" key="7">
    <source>
        <dbReference type="ARBA" id="ARBA00023034"/>
    </source>
</evidence>
<organism evidence="14">
    <name type="scientific">Salpingoeca rosetta (strain ATCC 50818 / BSB-021)</name>
    <dbReference type="NCBI Taxonomy" id="946362"/>
    <lineage>
        <taxon>Eukaryota</taxon>
        <taxon>Choanoflagellata</taxon>
        <taxon>Craspedida</taxon>
        <taxon>Salpingoecidae</taxon>
        <taxon>Salpingoeca</taxon>
    </lineage>
</organism>
<dbReference type="GO" id="GO:0005789">
    <property type="term" value="C:endoplasmic reticulum membrane"/>
    <property type="evidence" value="ECO:0007669"/>
    <property type="project" value="UniProtKB-SubCell"/>
</dbReference>
<dbReference type="PANTHER" id="PTHR10202:SF13">
    <property type="entry name" value="PRESENILIN HOMOLOG"/>
    <property type="match status" value="1"/>
</dbReference>
<dbReference type="GeneID" id="16078297"/>
<keyword evidence="4 11" id="KW-0256">Endoplasmic reticulum</keyword>
<dbReference type="GO" id="GO:0044351">
    <property type="term" value="P:macropinocytosis"/>
    <property type="evidence" value="ECO:0007669"/>
    <property type="project" value="UniProtKB-ARBA"/>
</dbReference>
<dbReference type="PRINTS" id="PR01072">
    <property type="entry name" value="PRESENILIN"/>
</dbReference>
<dbReference type="RefSeq" id="XP_004997701.1">
    <property type="nucleotide sequence ID" value="XM_004997644.1"/>
</dbReference>
<feature type="transmembrane region" description="Helical" evidence="11">
    <location>
        <begin position="454"/>
        <end position="475"/>
    </location>
</feature>
<comment type="domain">
    <text evidence="11">The PAL motif is required for normal active site conformation.</text>
</comment>
<evidence type="ECO:0000256" key="4">
    <source>
        <dbReference type="ARBA" id="ARBA00022824"/>
    </source>
</evidence>
<comment type="function">
    <text evidence="11">Probable subunit of the gamma-secretase complex, an endoprotease complex that catalyzes the intramembrane cleavage of integral membrane proteins such as Notch receptors.</text>
</comment>
<feature type="compositionally biased region" description="Polar residues" evidence="12">
    <location>
        <begin position="340"/>
        <end position="351"/>
    </location>
</feature>
<evidence type="ECO:0000256" key="8">
    <source>
        <dbReference type="ARBA" id="ARBA00023136"/>
    </source>
</evidence>
<dbReference type="InterPro" id="IPR001108">
    <property type="entry name" value="Peptidase_A22A"/>
</dbReference>
<dbReference type="FunCoup" id="F2TYS0">
    <property type="interactions" value="1143"/>
</dbReference>
<keyword evidence="8 11" id="KW-0472">Membrane</keyword>
<feature type="compositionally biased region" description="Polar residues" evidence="12">
    <location>
        <begin position="37"/>
        <end position="51"/>
    </location>
</feature>
<dbReference type="OrthoDB" id="20287at2759"/>
<comment type="similarity">
    <text evidence="1 11">Belongs to the peptidase A22A family.</text>
</comment>
<dbReference type="EMBL" id="GL832957">
    <property type="protein sequence ID" value="EGD78744.1"/>
    <property type="molecule type" value="Genomic_DNA"/>
</dbReference>
<feature type="transmembrane region" description="Helical" evidence="11">
    <location>
        <begin position="255"/>
        <end position="273"/>
    </location>
</feature>
<evidence type="ECO:0000256" key="2">
    <source>
        <dbReference type="ARBA" id="ARBA00022692"/>
    </source>
</evidence>
<dbReference type="Proteomes" id="UP000007799">
    <property type="component" value="Unassembled WGS sequence"/>
</dbReference>
<keyword evidence="5 11" id="KW-0914">Notch signaling pathway</keyword>
<dbReference type="PANTHER" id="PTHR10202">
    <property type="entry name" value="PRESENILIN"/>
    <property type="match status" value="1"/>
</dbReference>
<evidence type="ECO:0000256" key="6">
    <source>
        <dbReference type="ARBA" id="ARBA00022989"/>
    </source>
</evidence>
<feature type="transmembrane region" description="Helical" evidence="11">
    <location>
        <begin position="228"/>
        <end position="248"/>
    </location>
</feature>
<evidence type="ECO:0000256" key="5">
    <source>
        <dbReference type="ARBA" id="ARBA00022976"/>
    </source>
</evidence>
<keyword evidence="2 11" id="KW-0812">Transmembrane</keyword>
<dbReference type="GO" id="GO:0006509">
    <property type="term" value="P:membrane protein ectodomain proteolysis"/>
    <property type="evidence" value="ECO:0007669"/>
    <property type="project" value="TreeGrafter"/>
</dbReference>
<feature type="transmembrane region" description="Helical" evidence="11">
    <location>
        <begin position="196"/>
        <end position="216"/>
    </location>
</feature>
<feature type="transmembrane region" description="Helical" evidence="11">
    <location>
        <begin position="279"/>
        <end position="297"/>
    </location>
</feature>
<evidence type="ECO:0000256" key="1">
    <source>
        <dbReference type="ARBA" id="ARBA00008604"/>
    </source>
</evidence>
<feature type="transmembrane region" description="Helical" evidence="11">
    <location>
        <begin position="115"/>
        <end position="139"/>
    </location>
</feature>
<comment type="subcellular location">
    <subcellularLocation>
        <location evidence="11">Endoplasmic reticulum membrane</location>
        <topology evidence="11">Multi-pass membrane protein</topology>
    </subcellularLocation>
    <subcellularLocation>
        <location evidence="11">Golgi apparatus membrane</location>
        <topology evidence="11">Multi-pass membrane protein</topology>
    </subcellularLocation>
</comment>
<dbReference type="GO" id="GO:0070765">
    <property type="term" value="C:gamma-secretase complex"/>
    <property type="evidence" value="ECO:0007669"/>
    <property type="project" value="TreeGrafter"/>
</dbReference>
<dbReference type="SMART" id="SM00730">
    <property type="entry name" value="PSN"/>
    <property type="match status" value="1"/>
</dbReference>